<evidence type="ECO:0000256" key="4">
    <source>
        <dbReference type="ARBA" id="ARBA00022692"/>
    </source>
</evidence>
<name>A0ABY8EBP9_9FIRM</name>
<evidence type="ECO:0000313" key="10">
    <source>
        <dbReference type="Proteomes" id="UP001222800"/>
    </source>
</evidence>
<dbReference type="RefSeq" id="WP_277730856.1">
    <property type="nucleotide sequence ID" value="NZ_CP120733.1"/>
</dbReference>
<keyword evidence="4 7" id="KW-0812">Transmembrane</keyword>
<accession>A0ABY8EBP9</accession>
<dbReference type="EMBL" id="CP120733">
    <property type="protein sequence ID" value="WFD08937.1"/>
    <property type="molecule type" value="Genomic_DNA"/>
</dbReference>
<evidence type="ECO:0000256" key="7">
    <source>
        <dbReference type="SAM" id="Phobius"/>
    </source>
</evidence>
<feature type="transmembrane region" description="Helical" evidence="7">
    <location>
        <begin position="7"/>
        <end position="26"/>
    </location>
</feature>
<reference evidence="9 10" key="1">
    <citation type="submission" date="2023-03" db="EMBL/GenBank/DDBJ databases">
        <title>Complete genome sequence of Tepidibacter sp. SWIR-1, isolated from a deep-sea hydrothermal vent.</title>
        <authorList>
            <person name="Li X."/>
        </authorList>
    </citation>
    <scope>NUCLEOTIDE SEQUENCE [LARGE SCALE GENOMIC DNA]</scope>
    <source>
        <strain evidence="9 10">SWIR-1</strain>
    </source>
</reference>
<dbReference type="Proteomes" id="UP001222800">
    <property type="component" value="Chromosome"/>
</dbReference>
<keyword evidence="3" id="KW-1003">Cell membrane</keyword>
<organism evidence="9 10">
    <name type="scientific">Tepidibacter hydrothermalis</name>
    <dbReference type="NCBI Taxonomy" id="3036126"/>
    <lineage>
        <taxon>Bacteria</taxon>
        <taxon>Bacillati</taxon>
        <taxon>Bacillota</taxon>
        <taxon>Clostridia</taxon>
        <taxon>Peptostreptococcales</taxon>
        <taxon>Peptostreptococcaceae</taxon>
        <taxon>Tepidibacter</taxon>
    </lineage>
</organism>
<comment type="subcellular location">
    <subcellularLocation>
        <location evidence="1">Cell membrane</location>
        <topology evidence="1">Multi-pass membrane protein</topology>
    </subcellularLocation>
</comment>
<feature type="transmembrane region" description="Helical" evidence="7">
    <location>
        <begin position="128"/>
        <end position="145"/>
    </location>
</feature>
<feature type="transmembrane region" description="Helical" evidence="7">
    <location>
        <begin position="246"/>
        <end position="263"/>
    </location>
</feature>
<sequence length="316" mass="35305">MDKNKLMAILGAITCAVLWGVSFLSIKVTVIAIPPISLAIFRFSIAILTLFFFRIIKKDFSKIEKQDISKIILAGILGISLYYYFQNTGIKLIPASQASIILGAIPVFSLLAESLVYRTKLTRQKTGYISLSFIGVFILTGINQNSSSSSYLGYFMMFATVISWILYCIVIKPLFEKYSQITILYYQSIFGVLFLIPFSLFEKIDFKNFDISIIMHLLFLGVLCSALAYTLYIFSMSNLGVSNASIYLNLIPVVGVLASATILHEIITLNQIIGGILVLFSVYMINKEGSKPLEADNLLVENVPKNLSEELAFRHK</sequence>
<feature type="transmembrane region" description="Helical" evidence="7">
    <location>
        <begin position="97"/>
        <end position="116"/>
    </location>
</feature>
<keyword evidence="5 7" id="KW-1133">Transmembrane helix</keyword>
<keyword evidence="10" id="KW-1185">Reference proteome</keyword>
<dbReference type="SUPFAM" id="SSF103481">
    <property type="entry name" value="Multidrug resistance efflux transporter EmrE"/>
    <property type="match status" value="2"/>
</dbReference>
<proteinExistence type="inferred from homology"/>
<dbReference type="InterPro" id="IPR000620">
    <property type="entry name" value="EamA_dom"/>
</dbReference>
<gene>
    <name evidence="9" type="ORF">P4S50_11110</name>
</gene>
<dbReference type="InterPro" id="IPR037185">
    <property type="entry name" value="EmrE-like"/>
</dbReference>
<dbReference type="PANTHER" id="PTHR32322">
    <property type="entry name" value="INNER MEMBRANE TRANSPORTER"/>
    <property type="match status" value="1"/>
</dbReference>
<evidence type="ECO:0000313" key="9">
    <source>
        <dbReference type="EMBL" id="WFD08937.1"/>
    </source>
</evidence>
<feature type="transmembrane region" description="Helical" evidence="7">
    <location>
        <begin position="151"/>
        <end position="171"/>
    </location>
</feature>
<feature type="domain" description="EamA" evidence="8">
    <location>
        <begin position="7"/>
        <end position="140"/>
    </location>
</feature>
<keyword evidence="6 7" id="KW-0472">Membrane</keyword>
<feature type="transmembrane region" description="Helical" evidence="7">
    <location>
        <begin position="183"/>
        <end position="201"/>
    </location>
</feature>
<evidence type="ECO:0000256" key="1">
    <source>
        <dbReference type="ARBA" id="ARBA00004651"/>
    </source>
</evidence>
<protein>
    <submittedName>
        <fullName evidence="9">DMT family transporter</fullName>
    </submittedName>
</protein>
<evidence type="ECO:0000256" key="5">
    <source>
        <dbReference type="ARBA" id="ARBA00022989"/>
    </source>
</evidence>
<dbReference type="Pfam" id="PF00892">
    <property type="entry name" value="EamA"/>
    <property type="match status" value="2"/>
</dbReference>
<evidence type="ECO:0000256" key="6">
    <source>
        <dbReference type="ARBA" id="ARBA00023136"/>
    </source>
</evidence>
<feature type="transmembrane region" description="Helical" evidence="7">
    <location>
        <begin position="68"/>
        <end position="85"/>
    </location>
</feature>
<dbReference type="PANTHER" id="PTHR32322:SF18">
    <property type="entry name" value="S-ADENOSYLMETHIONINE_S-ADENOSYLHOMOCYSTEINE TRANSPORTER"/>
    <property type="match status" value="1"/>
</dbReference>
<feature type="domain" description="EamA" evidence="8">
    <location>
        <begin position="152"/>
        <end position="286"/>
    </location>
</feature>
<evidence type="ECO:0000256" key="3">
    <source>
        <dbReference type="ARBA" id="ARBA00022475"/>
    </source>
</evidence>
<feature type="transmembrane region" description="Helical" evidence="7">
    <location>
        <begin position="213"/>
        <end position="234"/>
    </location>
</feature>
<feature type="transmembrane region" description="Helical" evidence="7">
    <location>
        <begin position="32"/>
        <end position="56"/>
    </location>
</feature>
<evidence type="ECO:0000259" key="8">
    <source>
        <dbReference type="Pfam" id="PF00892"/>
    </source>
</evidence>
<dbReference type="InterPro" id="IPR050638">
    <property type="entry name" value="AA-Vitamin_Transporters"/>
</dbReference>
<comment type="similarity">
    <text evidence="2">Belongs to the EamA transporter family.</text>
</comment>
<feature type="transmembrane region" description="Helical" evidence="7">
    <location>
        <begin position="269"/>
        <end position="285"/>
    </location>
</feature>
<evidence type="ECO:0000256" key="2">
    <source>
        <dbReference type="ARBA" id="ARBA00007362"/>
    </source>
</evidence>